<dbReference type="PANTHER" id="PTHR35804">
    <property type="entry name" value="LYSINE EXPORTER LYSO"/>
    <property type="match status" value="1"/>
</dbReference>
<keyword evidence="3" id="KW-1185">Reference proteome</keyword>
<dbReference type="InterPro" id="IPR005642">
    <property type="entry name" value="LysO"/>
</dbReference>
<keyword evidence="1" id="KW-1133">Transmembrane helix</keyword>
<feature type="transmembrane region" description="Helical" evidence="1">
    <location>
        <begin position="289"/>
        <end position="309"/>
    </location>
</feature>
<feature type="transmembrane region" description="Helical" evidence="1">
    <location>
        <begin position="62"/>
        <end position="84"/>
    </location>
</feature>
<keyword evidence="1" id="KW-0472">Membrane</keyword>
<proteinExistence type="predicted"/>
<reference evidence="2" key="1">
    <citation type="submission" date="2022-05" db="EMBL/GenBank/DDBJ databases">
        <title>Description of a novel species of Leclercia; Leclercia tamurae and the Proposal for a Novel Genus Silvania gen. nov. Containing Two Novel Species Silvania hatchlandensis sp. nov. and Silvania confinis sp. nov. Isolated from the Rhizosphere of Oak.</title>
        <authorList>
            <person name="Maddock D.W."/>
            <person name="Brady C.L."/>
            <person name="Denman S."/>
            <person name="Arnold D."/>
        </authorList>
    </citation>
    <scope>NUCLEOTIDE SEQUENCE</scope>
    <source>
        <strain evidence="2">H4N4</strain>
    </source>
</reference>
<sequence>MYLAVSNLFPIFVAFVLGFNLKRVYSQLNISMVEIISNACLYALLVLMGITVGLIPDIMDKLSLVGMSAFCLATASSLSIAVVLKIFHVRTRTVSGENQSSDVADSATFDIMGYIKDPLLLAGLVIIGFLVGYKSLIPNINYDYIISSLLYLLIFIIAVKLSYSGLNLREIFLNRQNIIMTCLTVIASYLGAAMAACFLPLSLSHSLAVNSGFGWYTLSGILLTKMGDPLLGSVAFLCDLFREAIALLLIPTLSRIGNGNIAIGVAGATAMDVTLPIIEKHCGVSYVPVALLSGGIITVIVPFLIPFFYSL</sequence>
<accession>A0A9J6Q533</accession>
<dbReference type="GO" id="GO:0005886">
    <property type="term" value="C:plasma membrane"/>
    <property type="evidence" value="ECO:0007669"/>
    <property type="project" value="TreeGrafter"/>
</dbReference>
<feature type="transmembrane region" description="Helical" evidence="1">
    <location>
        <begin position="6"/>
        <end position="23"/>
    </location>
</feature>
<evidence type="ECO:0000313" key="2">
    <source>
        <dbReference type="EMBL" id="MCU6667687.1"/>
    </source>
</evidence>
<organism evidence="2 3">
    <name type="scientific">Silvania confinis</name>
    <dbReference type="NCBI Taxonomy" id="2926470"/>
    <lineage>
        <taxon>Bacteria</taxon>
        <taxon>Pseudomonadati</taxon>
        <taxon>Pseudomonadota</taxon>
        <taxon>Gammaproteobacteria</taxon>
        <taxon>Enterobacterales</taxon>
        <taxon>Enterobacteriaceae</taxon>
        <taxon>Silvania</taxon>
    </lineage>
</organism>
<gene>
    <name evidence="2" type="ORF">M8013_02785</name>
</gene>
<name>A0A9J6Q533_9ENTR</name>
<feature type="transmembrane region" description="Helical" evidence="1">
    <location>
        <begin position="35"/>
        <end position="56"/>
    </location>
</feature>
<comment type="caution">
    <text evidence="2">The sequence shown here is derived from an EMBL/GenBank/DDBJ whole genome shotgun (WGS) entry which is preliminary data.</text>
</comment>
<protein>
    <submittedName>
        <fullName evidence="2">Lysine exporter LysO family protein</fullName>
    </submittedName>
</protein>
<feature type="transmembrane region" description="Helical" evidence="1">
    <location>
        <begin position="178"/>
        <end position="201"/>
    </location>
</feature>
<dbReference type="Proteomes" id="UP001061282">
    <property type="component" value="Unassembled WGS sequence"/>
</dbReference>
<evidence type="ECO:0000313" key="3">
    <source>
        <dbReference type="Proteomes" id="UP001061282"/>
    </source>
</evidence>
<dbReference type="GO" id="GO:0015661">
    <property type="term" value="F:L-lysine efflux transmembrane transporter activity"/>
    <property type="evidence" value="ECO:0007669"/>
    <property type="project" value="InterPro"/>
</dbReference>
<evidence type="ECO:0000256" key="1">
    <source>
        <dbReference type="SAM" id="Phobius"/>
    </source>
</evidence>
<keyword evidence="1" id="KW-0812">Transmembrane</keyword>
<dbReference type="RefSeq" id="WP_271266313.1">
    <property type="nucleotide sequence ID" value="NZ_JAMGZJ010000065.1"/>
</dbReference>
<feature type="transmembrane region" description="Helical" evidence="1">
    <location>
        <begin position="119"/>
        <end position="138"/>
    </location>
</feature>
<dbReference type="EMBL" id="JAMGZJ010000065">
    <property type="protein sequence ID" value="MCU6667687.1"/>
    <property type="molecule type" value="Genomic_DNA"/>
</dbReference>
<dbReference type="PANTHER" id="PTHR35804:SF1">
    <property type="entry name" value="LYSINE EXPORTER LYSO"/>
    <property type="match status" value="1"/>
</dbReference>
<dbReference type="AlphaFoldDB" id="A0A9J6Q533"/>
<dbReference type="Pfam" id="PF03956">
    <property type="entry name" value="Lys_export"/>
    <property type="match status" value="1"/>
</dbReference>
<feature type="transmembrane region" description="Helical" evidence="1">
    <location>
        <begin position="144"/>
        <end position="166"/>
    </location>
</feature>